<reference evidence="2" key="1">
    <citation type="submission" date="2021-02" db="EMBL/GenBank/DDBJ databases">
        <authorList>
            <person name="Dougan E. K."/>
            <person name="Rhodes N."/>
            <person name="Thang M."/>
            <person name="Chan C."/>
        </authorList>
    </citation>
    <scope>NUCLEOTIDE SEQUENCE</scope>
</reference>
<evidence type="ECO:0000313" key="2">
    <source>
        <dbReference type="EMBL" id="CAE7403336.1"/>
    </source>
</evidence>
<dbReference type="OrthoDB" id="413965at2759"/>
<keyword evidence="3" id="KW-1185">Reference proteome</keyword>
<comment type="caution">
    <text evidence="2">The sequence shown here is derived from an EMBL/GenBank/DDBJ whole genome shotgun (WGS) entry which is preliminary data.</text>
</comment>
<organism evidence="2 3">
    <name type="scientific">Symbiodinium pilosum</name>
    <name type="common">Dinoflagellate</name>
    <dbReference type="NCBI Taxonomy" id="2952"/>
    <lineage>
        <taxon>Eukaryota</taxon>
        <taxon>Sar</taxon>
        <taxon>Alveolata</taxon>
        <taxon>Dinophyceae</taxon>
        <taxon>Suessiales</taxon>
        <taxon>Symbiodiniaceae</taxon>
        <taxon>Symbiodinium</taxon>
    </lineage>
</organism>
<accession>A0A812QTF1</accession>
<sequence length="350" mass="38437">MNVDLLVRGDLTQQLQALYAESSSEFVFIFLIDPKRHGRADNYRAMPAADKIMLGQVAAALFNKDKPNFREDSDMLICFDGRSVNTNSQITKLLLKPGIECKILPARGAAVLRVMHHHREFSVNGWVRQRSCGGLCPNLPDPLESVFVAAGSTRFKNLPRRERRWVDLPGDNASRGWTGVGLRTQEDLDLNSVLPQTKDLLFQGQPSTTESHTSECPEDESERVRVSCFPWEHSESIFKELHNCLAAETSQAKTLIVDLTPGSGVAATAAARHGVKYLAYCHNALHIDLIRETVRKLTRAASLGGESQGGTSCAGESAQGAQSVVISTPEKTEKGVDEDPEVLSQSEPEN</sequence>
<evidence type="ECO:0000313" key="3">
    <source>
        <dbReference type="Proteomes" id="UP000649617"/>
    </source>
</evidence>
<feature type="region of interest" description="Disordered" evidence="1">
    <location>
        <begin position="305"/>
        <end position="350"/>
    </location>
</feature>
<dbReference type="Proteomes" id="UP000649617">
    <property type="component" value="Unassembled WGS sequence"/>
</dbReference>
<name>A0A812QTF1_SYMPI</name>
<protein>
    <submittedName>
        <fullName evidence="2">Uncharacterized protein</fullName>
    </submittedName>
</protein>
<evidence type="ECO:0000256" key="1">
    <source>
        <dbReference type="SAM" id="MobiDB-lite"/>
    </source>
</evidence>
<proteinExistence type="predicted"/>
<dbReference type="EMBL" id="CAJNIZ010017816">
    <property type="protein sequence ID" value="CAE7403336.1"/>
    <property type="molecule type" value="Genomic_DNA"/>
</dbReference>
<gene>
    <name evidence="2" type="ORF">SPIL2461_LOCUS9950</name>
</gene>
<dbReference type="AlphaFoldDB" id="A0A812QTF1"/>